<reference evidence="3 4" key="1">
    <citation type="submission" date="2020-06" db="EMBL/GenBank/DDBJ databases">
        <title>Transcriptomic and genomic resources for Thalictrum thalictroides and T. hernandezii: Facilitating candidate gene discovery in an emerging model plant lineage.</title>
        <authorList>
            <person name="Arias T."/>
            <person name="Riano-Pachon D.M."/>
            <person name="Di Stilio V.S."/>
        </authorList>
    </citation>
    <scope>NUCLEOTIDE SEQUENCE [LARGE SCALE GENOMIC DNA]</scope>
    <source>
        <strain evidence="4">cv. WT478/WT964</strain>
        <tissue evidence="3">Leaves</tissue>
    </source>
</reference>
<comment type="caution">
    <text evidence="3">The sequence shown here is derived from an EMBL/GenBank/DDBJ whole genome shotgun (WGS) entry which is preliminary data.</text>
</comment>
<keyword evidence="2" id="KW-1133">Transmembrane helix</keyword>
<evidence type="ECO:0000256" key="1">
    <source>
        <dbReference type="SAM" id="MobiDB-lite"/>
    </source>
</evidence>
<keyword evidence="2" id="KW-0812">Transmembrane</keyword>
<feature type="region of interest" description="Disordered" evidence="1">
    <location>
        <begin position="366"/>
        <end position="403"/>
    </location>
</feature>
<name>A0A7J6X1C2_THATH</name>
<evidence type="ECO:0000313" key="4">
    <source>
        <dbReference type="Proteomes" id="UP000554482"/>
    </source>
</evidence>
<gene>
    <name evidence="3" type="ORF">FRX31_006880</name>
</gene>
<evidence type="ECO:0000313" key="3">
    <source>
        <dbReference type="EMBL" id="KAF5203536.1"/>
    </source>
</evidence>
<feature type="compositionally biased region" description="Basic and acidic residues" evidence="1">
    <location>
        <begin position="366"/>
        <end position="378"/>
    </location>
</feature>
<proteinExistence type="predicted"/>
<dbReference type="AlphaFoldDB" id="A0A7J6X1C2"/>
<evidence type="ECO:0000256" key="2">
    <source>
        <dbReference type="SAM" id="Phobius"/>
    </source>
</evidence>
<organism evidence="3 4">
    <name type="scientific">Thalictrum thalictroides</name>
    <name type="common">Rue-anemone</name>
    <name type="synonym">Anemone thalictroides</name>
    <dbReference type="NCBI Taxonomy" id="46969"/>
    <lineage>
        <taxon>Eukaryota</taxon>
        <taxon>Viridiplantae</taxon>
        <taxon>Streptophyta</taxon>
        <taxon>Embryophyta</taxon>
        <taxon>Tracheophyta</taxon>
        <taxon>Spermatophyta</taxon>
        <taxon>Magnoliopsida</taxon>
        <taxon>Ranunculales</taxon>
        <taxon>Ranunculaceae</taxon>
        <taxon>Thalictroideae</taxon>
        <taxon>Thalictrum</taxon>
    </lineage>
</organism>
<protein>
    <recommendedName>
        <fullName evidence="5">DUF4283 domain-containing protein</fullName>
    </recommendedName>
</protein>
<sequence length="535" mass="59825">MVGKSFMSGKLDGRVAQFVWKFNDSMAPAVATALRNQWGEVIKVKFFLGERSRSYKLLCFPSGDGRDGWTAMGEGLLDMLGQAPMGEIDASTRLGRPTVGKFHVPPPPERVHVHHLKSMNQMLPQLRGIPGRQRQPRQHAPSQPVLFRPPGVNKPKKQSQHWIVREPVERNFKVIQVTKTSLPRVEIQSKKGIFNEVWWSLAVIGKPYGGRVDWKWAEEKIKFVFLEVEIRSLDNGEIMLFFDNVEEKEKILQMAPLSGIGGTIKFRPWEASEGSLPWIPVGEKLLCVALKGIPFHLRTEEVVREIAMACGGFVEVNDASLNFGCSEQRVRVGGSMALTTPRSVILAEEDKEFSIMVVPENSDLWGDKPWEWPEMDDRSMEEETDDEAEQPPVSNNQRIDGGERKLSYAEVVISSDNMGPPGFTNRDLENENFEIQNGETGSTQGSEVGQGSGVEVTPQQPIEVHHEMNRREQVEGGHDNDMIGPGHGSHVAIHGLKSGPRSKTKETSFVGRNSVIFWALCVVLIVFFICNLGRG</sequence>
<evidence type="ECO:0008006" key="5">
    <source>
        <dbReference type="Google" id="ProtNLM"/>
    </source>
</evidence>
<feature type="transmembrane region" description="Helical" evidence="2">
    <location>
        <begin position="515"/>
        <end position="533"/>
    </location>
</feature>
<dbReference type="EMBL" id="JABWDY010006659">
    <property type="protein sequence ID" value="KAF5203536.1"/>
    <property type="molecule type" value="Genomic_DNA"/>
</dbReference>
<keyword evidence="4" id="KW-1185">Reference proteome</keyword>
<feature type="region of interest" description="Disordered" evidence="1">
    <location>
        <begin position="131"/>
        <end position="160"/>
    </location>
</feature>
<dbReference type="Proteomes" id="UP000554482">
    <property type="component" value="Unassembled WGS sequence"/>
</dbReference>
<accession>A0A7J6X1C2</accession>
<keyword evidence="2" id="KW-0472">Membrane</keyword>
<feature type="compositionally biased region" description="Acidic residues" evidence="1">
    <location>
        <begin position="379"/>
        <end position="389"/>
    </location>
</feature>